<evidence type="ECO:0000313" key="2">
    <source>
        <dbReference type="EMBL" id="BAS29009.1"/>
    </source>
</evidence>
<accession>A0A0K2SQ99</accession>
<name>A0A0K2SQ99_LIMPI</name>
<dbReference type="AlphaFoldDB" id="A0A0K2SQ99"/>
<reference evidence="3" key="1">
    <citation type="submission" date="2015-07" db="EMBL/GenBank/DDBJ databases">
        <title>Complete genome sequence and phylogenetic analysis of Limnochorda pilosa.</title>
        <authorList>
            <person name="Watanabe M."/>
            <person name="Kojima H."/>
            <person name="Fukui M."/>
        </authorList>
    </citation>
    <scope>NUCLEOTIDE SEQUENCE [LARGE SCALE GENOMIC DNA]</scope>
    <source>
        <strain evidence="3">HC45</strain>
    </source>
</reference>
<feature type="region of interest" description="Disordered" evidence="1">
    <location>
        <begin position="69"/>
        <end position="117"/>
    </location>
</feature>
<gene>
    <name evidence="2" type="ORF">LIP_3186</name>
</gene>
<dbReference type="STRING" id="1555112.LIP_3186"/>
<organism evidence="2 3">
    <name type="scientific">Limnochorda pilosa</name>
    <dbReference type="NCBI Taxonomy" id="1555112"/>
    <lineage>
        <taxon>Bacteria</taxon>
        <taxon>Bacillati</taxon>
        <taxon>Bacillota</taxon>
        <taxon>Limnochordia</taxon>
        <taxon>Limnochordales</taxon>
        <taxon>Limnochordaceae</taxon>
        <taxon>Limnochorda</taxon>
    </lineage>
</organism>
<sequence length="117" mass="12771">MIQYEPWEGWSLGTPQAPHGTPLLDLLLDYVRRGIVPYHTPAHKQGRAAPPRLVDALGTRPFLIDLDGELGEPEDGRLPPAAAGGGPGRVRPARGRPCERRSAWPPWLTGLPMPGSW</sequence>
<keyword evidence="3" id="KW-1185">Reference proteome</keyword>
<dbReference type="Proteomes" id="UP000065807">
    <property type="component" value="Chromosome"/>
</dbReference>
<evidence type="ECO:0000313" key="3">
    <source>
        <dbReference type="Proteomes" id="UP000065807"/>
    </source>
</evidence>
<protein>
    <submittedName>
        <fullName evidence="2">Uncharacterized protein</fullName>
    </submittedName>
</protein>
<dbReference type="EMBL" id="AP014924">
    <property type="protein sequence ID" value="BAS29009.1"/>
    <property type="molecule type" value="Genomic_DNA"/>
</dbReference>
<proteinExistence type="predicted"/>
<reference evidence="3" key="2">
    <citation type="journal article" date="2016" name="Int. J. Syst. Evol. Microbiol.">
        <title>Complete genome sequence and cell structure of Limnochorda pilosa, a Gram-negative spore-former within the phylum Firmicutes.</title>
        <authorList>
            <person name="Watanabe M."/>
            <person name="Kojima H."/>
            <person name="Fukui M."/>
        </authorList>
    </citation>
    <scope>NUCLEOTIDE SEQUENCE [LARGE SCALE GENOMIC DNA]</scope>
    <source>
        <strain evidence="3">HC45</strain>
    </source>
</reference>
<evidence type="ECO:0000256" key="1">
    <source>
        <dbReference type="SAM" id="MobiDB-lite"/>
    </source>
</evidence>
<dbReference type="KEGG" id="lpil:LIP_3186"/>